<dbReference type="HAMAP" id="MF_02023">
    <property type="entry name" value="Sulfite_red"/>
    <property type="match status" value="1"/>
</dbReference>
<dbReference type="Pfam" id="PF14522">
    <property type="entry name" value="Cytochrome_C7"/>
    <property type="match status" value="1"/>
</dbReference>
<dbReference type="GO" id="GO:0070814">
    <property type="term" value="P:hydrogen sulfide biosynthetic process"/>
    <property type="evidence" value="ECO:0007669"/>
    <property type="project" value="InterPro"/>
</dbReference>
<dbReference type="Proteomes" id="UP000001935">
    <property type="component" value="Chromosome"/>
</dbReference>
<dbReference type="GO" id="GO:0020037">
    <property type="term" value="F:heme binding"/>
    <property type="evidence" value="ECO:0007669"/>
    <property type="project" value="InterPro"/>
</dbReference>
<dbReference type="STRING" id="290397.Adeh_2963"/>
<dbReference type="InterPro" id="IPR029467">
    <property type="entry name" value="Cyt_c7-like"/>
</dbReference>
<dbReference type="InterPro" id="IPR036280">
    <property type="entry name" value="Multihaem_cyt_sf"/>
</dbReference>
<dbReference type="UniPathway" id="UPA00370"/>
<evidence type="ECO:0000256" key="2">
    <source>
        <dbReference type="SAM" id="SignalP"/>
    </source>
</evidence>
<dbReference type="RefSeq" id="WP_011422015.1">
    <property type="nucleotide sequence ID" value="NC_007760.1"/>
</dbReference>
<dbReference type="EMBL" id="CP000251">
    <property type="protein sequence ID" value="ABC82733.1"/>
    <property type="molecule type" value="Genomic_DNA"/>
</dbReference>
<reference evidence="4" key="1">
    <citation type="submission" date="2006-01" db="EMBL/GenBank/DDBJ databases">
        <title>Complete sequence of Anaeromyxobacter dehalogenans 2CP-C.</title>
        <authorList>
            <consortium name="US DOE Joint Genome Institute"/>
            <person name="Copeland A."/>
            <person name="Lucas S."/>
            <person name="Lapidus A."/>
            <person name="Barry K."/>
            <person name="Detter J.C."/>
            <person name="Glavina T."/>
            <person name="Hammon N."/>
            <person name="Israni S."/>
            <person name="Pitluck S."/>
            <person name="Brettin T."/>
            <person name="Bruce D."/>
            <person name="Han C."/>
            <person name="Tapia R."/>
            <person name="Gilna P."/>
            <person name="Kiss H."/>
            <person name="Schmutz J."/>
            <person name="Larimer F."/>
            <person name="Land M."/>
            <person name="Kyrpides N."/>
            <person name="Anderson I."/>
            <person name="Sanford R.A."/>
            <person name="Ritalahti K.M."/>
            <person name="Thomas H.S."/>
            <person name="Kirby J.R."/>
            <person name="Zhulin I.B."/>
            <person name="Loeffler F.E."/>
            <person name="Richardson P."/>
        </authorList>
    </citation>
    <scope>NUCLEOTIDE SEQUENCE</scope>
    <source>
        <strain evidence="4">2CP-C</strain>
    </source>
</reference>
<dbReference type="PANTHER" id="PTHR35038:SF8">
    <property type="entry name" value="C-TYPE POLYHEME CYTOCHROME OMCC"/>
    <property type="match status" value="1"/>
</dbReference>
<feature type="chain" id="PRO_5039916014" evidence="2">
    <location>
        <begin position="28"/>
        <end position="656"/>
    </location>
</feature>
<dbReference type="HOGENOM" id="CLU_406457_0_0_7"/>
<organism evidence="4 5">
    <name type="scientific">Anaeromyxobacter dehalogenans (strain 2CP-C)</name>
    <dbReference type="NCBI Taxonomy" id="290397"/>
    <lineage>
        <taxon>Bacteria</taxon>
        <taxon>Pseudomonadati</taxon>
        <taxon>Myxococcota</taxon>
        <taxon>Myxococcia</taxon>
        <taxon>Myxococcales</taxon>
        <taxon>Cystobacterineae</taxon>
        <taxon>Anaeromyxobacteraceae</taxon>
        <taxon>Anaeromyxobacter</taxon>
    </lineage>
</organism>
<dbReference type="SUPFAM" id="SSF48695">
    <property type="entry name" value="Multiheme cytochromes"/>
    <property type="match status" value="1"/>
</dbReference>
<accession>Q2IDS2</accession>
<feature type="signal peptide" evidence="2">
    <location>
        <begin position="1"/>
        <end position="27"/>
    </location>
</feature>
<dbReference type="Gene3D" id="1.20.140.10">
    <property type="entry name" value="Butyryl-CoA Dehydrogenase, subunit A, domain 3"/>
    <property type="match status" value="1"/>
</dbReference>
<dbReference type="GO" id="GO:0016002">
    <property type="term" value="F:sulfite reductase activity"/>
    <property type="evidence" value="ECO:0007669"/>
    <property type="project" value="InterPro"/>
</dbReference>
<dbReference type="Gene3D" id="1.10.1130.10">
    <property type="entry name" value="Flavocytochrome C3, Chain A"/>
    <property type="match status" value="2"/>
</dbReference>
<protein>
    <submittedName>
        <fullName evidence="4">Cytochrome c, putative</fullName>
    </submittedName>
</protein>
<dbReference type="OrthoDB" id="5477228at2"/>
<evidence type="ECO:0000313" key="4">
    <source>
        <dbReference type="EMBL" id="ABC82733.1"/>
    </source>
</evidence>
<keyword evidence="1 2" id="KW-0732">Signal</keyword>
<gene>
    <name evidence="4" type="ordered locus">Adeh_2963</name>
</gene>
<dbReference type="InterPro" id="IPR032897">
    <property type="entry name" value="Sulfite_reductase"/>
</dbReference>
<dbReference type="KEGG" id="ade:Adeh_2963"/>
<evidence type="ECO:0000313" key="5">
    <source>
        <dbReference type="Proteomes" id="UP000001935"/>
    </source>
</evidence>
<dbReference type="InterPro" id="IPR051829">
    <property type="entry name" value="Multiheme_Cytochr_ET"/>
</dbReference>
<name>Q2IDS2_ANADE</name>
<dbReference type="eggNOG" id="COG0484">
    <property type="taxonomic scope" value="Bacteria"/>
</dbReference>
<feature type="domain" description="Cytochrome c7-like" evidence="3">
    <location>
        <begin position="281"/>
        <end position="348"/>
    </location>
</feature>
<sequence>MQSTWMARAGAAAMALALAAVTTPASAAEKEAKPAAPAASGSPRTLQGYVEQEKAFYDHLRKVHPIFKYEKDGRLVGKYTISDREEEFVEFGGGKAYAEKTGEHASITYRLGQESILDLPNKFVGSKKCGECHPAQYEKWKRSRHNLVVRFPDEMVETKDLTKPQFGEAPILPPGITPDAVYAIIGTPRTKYGFLDAWLVRGTYHVEGGLLRDGTGTLVAGGNQHSRTWAESLTPEVAKQIASWVPGFPTKLEDFGDNGSKTWGLTSYGSKNRKSMMFQPATAYCEVCHSFKFDFKSQEELIQALGKPEELRKHTINKGISCEECHGAGAHLMGARASASSNCERCHQRFVWNADEAARDPRQAFNAYFKSRCPSCGTEGSQAYYTAHWESGMTCSTCHDPHEVTANDWRERVTVPGLKKQCQDCHQAQASMFVHNDVHGANKCSSCHMPSMMSCENFGAIQYTDLAGFDTQRTSHIFKILVDPKAKTLDPPPGKDRNWKEGAWRLAKKDGKPFVDLMWACGRTSWGDDDLESAGGCHSPTRSELSKDLHFTNQQQIYDRLMGWQNPVKQGVAEAKRLLDAARPAIAKAKLPPARLGQATLMANQAQAILDTVAADGSSGVHAPRYTIEKVKEAQVLAQGALDVVGAKAPKKVSMR</sequence>
<evidence type="ECO:0000256" key="1">
    <source>
        <dbReference type="ARBA" id="ARBA00022729"/>
    </source>
</evidence>
<dbReference type="PANTHER" id="PTHR35038">
    <property type="entry name" value="DISSIMILATORY SULFITE REDUCTASE SIRA"/>
    <property type="match status" value="1"/>
</dbReference>
<dbReference type="AlphaFoldDB" id="Q2IDS2"/>
<proteinExistence type="inferred from homology"/>
<evidence type="ECO:0000259" key="3">
    <source>
        <dbReference type="Pfam" id="PF14522"/>
    </source>
</evidence>